<keyword evidence="1 10" id="KW-0963">Cytoplasm</keyword>
<dbReference type="Proteomes" id="UP000290243">
    <property type="component" value="Chromosome"/>
</dbReference>
<dbReference type="Gene3D" id="1.10.40.50">
    <property type="entry name" value="Probable gtpase engc, domain 3"/>
    <property type="match status" value="1"/>
</dbReference>
<evidence type="ECO:0000256" key="4">
    <source>
        <dbReference type="ARBA" id="ARBA00022730"/>
    </source>
</evidence>
<dbReference type="InterPro" id="IPR031944">
    <property type="entry name" value="RsgA_N"/>
</dbReference>
<dbReference type="Pfam" id="PF03193">
    <property type="entry name" value="RsgA_GTPase"/>
    <property type="match status" value="1"/>
</dbReference>
<evidence type="ECO:0000259" key="11">
    <source>
        <dbReference type="PROSITE" id="PS50936"/>
    </source>
</evidence>
<comment type="similarity">
    <text evidence="10">Belongs to the TRAFAC class YlqF/YawG GTPase family. RsgA subfamily.</text>
</comment>
<reference evidence="13 14" key="1">
    <citation type="submission" date="2019-01" db="EMBL/GenBank/DDBJ databases">
        <authorList>
            <consortium name="Pathogen Informatics"/>
        </authorList>
    </citation>
    <scope>NUCLEOTIDE SEQUENCE [LARGE SCALE GENOMIC DNA]</scope>
    <source>
        <strain evidence="13 14">NCTC10168</strain>
    </source>
</reference>
<dbReference type="GO" id="GO:0046872">
    <property type="term" value="F:metal ion binding"/>
    <property type="evidence" value="ECO:0007669"/>
    <property type="project" value="UniProtKB-KW"/>
</dbReference>
<evidence type="ECO:0000313" key="13">
    <source>
        <dbReference type="EMBL" id="VEU75491.1"/>
    </source>
</evidence>
<feature type="binding site" evidence="10">
    <location>
        <position position="234"/>
    </location>
    <ligand>
        <name>Zn(2+)</name>
        <dbReference type="ChEBI" id="CHEBI:29105"/>
    </ligand>
</feature>
<dbReference type="InterPro" id="IPR027417">
    <property type="entry name" value="P-loop_NTPase"/>
</dbReference>
<dbReference type="AlphaFoldDB" id="A0A449B4F8"/>
<evidence type="ECO:0000256" key="7">
    <source>
        <dbReference type="ARBA" id="ARBA00022833"/>
    </source>
</evidence>
<dbReference type="HAMAP" id="MF_01820">
    <property type="entry name" value="GTPase_RsgA"/>
    <property type="match status" value="1"/>
</dbReference>
<keyword evidence="6 10" id="KW-0378">Hydrolase</keyword>
<keyword evidence="5 10" id="KW-0547">Nucleotide-binding</keyword>
<gene>
    <name evidence="13" type="primary">engC</name>
    <name evidence="10" type="synonym">rsgA</name>
    <name evidence="13" type="ORF">NCTC10168_00413</name>
</gene>
<dbReference type="InterPro" id="IPR030378">
    <property type="entry name" value="G_CP_dom"/>
</dbReference>
<dbReference type="SUPFAM" id="SSF50249">
    <property type="entry name" value="Nucleic acid-binding proteins"/>
    <property type="match status" value="1"/>
</dbReference>
<dbReference type="PANTHER" id="PTHR32120">
    <property type="entry name" value="SMALL RIBOSOMAL SUBUNIT BIOGENESIS GTPASE RSGA"/>
    <property type="match status" value="1"/>
</dbReference>
<feature type="binding site" evidence="10">
    <location>
        <position position="241"/>
    </location>
    <ligand>
        <name>Zn(2+)</name>
        <dbReference type="ChEBI" id="CHEBI:29105"/>
    </ligand>
</feature>
<dbReference type="Pfam" id="PF16745">
    <property type="entry name" value="RsgA_N"/>
    <property type="match status" value="1"/>
</dbReference>
<dbReference type="EC" id="3.6.1.-" evidence="10"/>
<sequence length="279" mass="32403">MIGKIYSINSGKYYIKDEFGEKHFIPAAGVFRHKNIIPLVGDIVFFEKNTFITDIKERKNSFIRPKVSNVDHIIIVMSLKEPSFQSFLVDKYMAMIESKNIEPILFITKVDLGVNTWKNEYEKMGYKVFEINYLNDSWIGEISKIFKNKTNVLMGQSGVGKTTILNKITNLNFETQEISKFANRGKHTTRIVQIVECLEGELIDTPGFSSLEINLSKIELASSYKLFKELGSKCKFKSCLHENEPEEYCNVKLNVKNKKIPEFRYNNYLKLLKEINYEK</sequence>
<evidence type="ECO:0000256" key="10">
    <source>
        <dbReference type="HAMAP-Rule" id="MF_01820"/>
    </source>
</evidence>
<evidence type="ECO:0000256" key="9">
    <source>
        <dbReference type="ARBA" id="ARBA00023134"/>
    </source>
</evidence>
<keyword evidence="2 10" id="KW-0690">Ribosome biogenesis</keyword>
<name>A0A449B4F8_9BACT</name>
<dbReference type="Gene3D" id="3.40.50.300">
    <property type="entry name" value="P-loop containing nucleotide triphosphate hydrolases"/>
    <property type="match status" value="1"/>
</dbReference>
<dbReference type="NCBIfam" id="TIGR00157">
    <property type="entry name" value="ribosome small subunit-dependent GTPase A"/>
    <property type="match status" value="1"/>
</dbReference>
<feature type="binding site" evidence="10">
    <location>
        <position position="249"/>
    </location>
    <ligand>
        <name>Zn(2+)</name>
        <dbReference type="ChEBI" id="CHEBI:29105"/>
    </ligand>
</feature>
<dbReference type="InterPro" id="IPR010914">
    <property type="entry name" value="RsgA_GTPase_dom"/>
</dbReference>
<dbReference type="PROSITE" id="PS51721">
    <property type="entry name" value="G_CP"/>
    <property type="match status" value="1"/>
</dbReference>
<keyword evidence="9 10" id="KW-0342">GTP-binding</keyword>
<keyword evidence="14" id="KW-1185">Reference proteome</keyword>
<comment type="subcellular location">
    <subcellularLocation>
        <location evidence="10">Cytoplasm</location>
    </subcellularLocation>
</comment>
<keyword evidence="4 10" id="KW-0699">rRNA-binding</keyword>
<dbReference type="EMBL" id="LR215037">
    <property type="protein sequence ID" value="VEU75491.1"/>
    <property type="molecule type" value="Genomic_DNA"/>
</dbReference>
<dbReference type="Gene3D" id="2.40.50.140">
    <property type="entry name" value="Nucleic acid-binding proteins"/>
    <property type="match status" value="1"/>
</dbReference>
<proteinExistence type="inferred from homology"/>
<organism evidence="13 14">
    <name type="scientific">Mycoplasmopsis maculosa</name>
    <dbReference type="NCBI Taxonomy" id="114885"/>
    <lineage>
        <taxon>Bacteria</taxon>
        <taxon>Bacillati</taxon>
        <taxon>Mycoplasmatota</taxon>
        <taxon>Mycoplasmoidales</taxon>
        <taxon>Metamycoplasmataceae</taxon>
        <taxon>Mycoplasmopsis</taxon>
    </lineage>
</organism>
<keyword evidence="7 10" id="KW-0862">Zinc</keyword>
<evidence type="ECO:0000259" key="12">
    <source>
        <dbReference type="PROSITE" id="PS51721"/>
    </source>
</evidence>
<keyword evidence="8 10" id="KW-0694">RNA-binding</keyword>
<comment type="subunit">
    <text evidence="10">Monomer. Associates with 30S ribosomal subunit, binds 16S rRNA.</text>
</comment>
<protein>
    <recommendedName>
        <fullName evidence="10">Small ribosomal subunit biogenesis GTPase RsgA</fullName>
        <ecNumber evidence="10">3.6.1.-</ecNumber>
    </recommendedName>
</protein>
<dbReference type="PANTHER" id="PTHR32120:SF11">
    <property type="entry name" value="SMALL RIBOSOMAL SUBUNIT BIOGENESIS GTPASE RSGA 1, MITOCHONDRIAL-RELATED"/>
    <property type="match status" value="1"/>
</dbReference>
<feature type="binding site" evidence="10">
    <location>
        <begin position="155"/>
        <end position="163"/>
    </location>
    <ligand>
        <name>GTP</name>
        <dbReference type="ChEBI" id="CHEBI:37565"/>
    </ligand>
</feature>
<dbReference type="InterPro" id="IPR012340">
    <property type="entry name" value="NA-bd_OB-fold"/>
</dbReference>
<evidence type="ECO:0000256" key="2">
    <source>
        <dbReference type="ARBA" id="ARBA00022517"/>
    </source>
</evidence>
<evidence type="ECO:0000256" key="6">
    <source>
        <dbReference type="ARBA" id="ARBA00022801"/>
    </source>
</evidence>
<evidence type="ECO:0000256" key="5">
    <source>
        <dbReference type="ARBA" id="ARBA00022741"/>
    </source>
</evidence>
<dbReference type="GO" id="GO:0019843">
    <property type="term" value="F:rRNA binding"/>
    <property type="evidence" value="ECO:0007669"/>
    <property type="project" value="UniProtKB-KW"/>
</dbReference>
<feature type="domain" description="EngC GTPase" evidence="11">
    <location>
        <begin position="68"/>
        <end position="209"/>
    </location>
</feature>
<dbReference type="KEGG" id="mmau:NCTC10168_00413"/>
<accession>A0A449B4F8</accession>
<dbReference type="InterPro" id="IPR004881">
    <property type="entry name" value="Ribosome_biogen_GTPase_RsgA"/>
</dbReference>
<dbReference type="GO" id="GO:0003924">
    <property type="term" value="F:GTPase activity"/>
    <property type="evidence" value="ECO:0007669"/>
    <property type="project" value="UniProtKB-UniRule"/>
</dbReference>
<dbReference type="RefSeq" id="WP_129646630.1">
    <property type="nucleotide sequence ID" value="NZ_LR215037.1"/>
</dbReference>
<comment type="cofactor">
    <cofactor evidence="10">
        <name>Zn(2+)</name>
        <dbReference type="ChEBI" id="CHEBI:29105"/>
    </cofactor>
    <text evidence="10">Binds 1 zinc ion per subunit.</text>
</comment>
<evidence type="ECO:0000256" key="1">
    <source>
        <dbReference type="ARBA" id="ARBA00022490"/>
    </source>
</evidence>
<evidence type="ECO:0000313" key="14">
    <source>
        <dbReference type="Proteomes" id="UP000290243"/>
    </source>
</evidence>
<dbReference type="OrthoDB" id="9809485at2"/>
<feature type="binding site" evidence="10">
    <location>
        <position position="239"/>
    </location>
    <ligand>
        <name>Zn(2+)</name>
        <dbReference type="ChEBI" id="CHEBI:29105"/>
    </ligand>
</feature>
<comment type="function">
    <text evidence="10">One of several proteins that assist in the late maturation steps of the functional core of the 30S ribosomal subunit. Helps release RbfA from mature subunits. May play a role in the assembly of ribosomal proteins into the subunit. Circularly permuted GTPase that catalyzes slow GTP hydrolysis, GTPase activity is stimulated by the 30S ribosomal subunit.</text>
</comment>
<evidence type="ECO:0000256" key="3">
    <source>
        <dbReference type="ARBA" id="ARBA00022723"/>
    </source>
</evidence>
<dbReference type="PROSITE" id="PS50936">
    <property type="entry name" value="ENGC_GTPASE"/>
    <property type="match status" value="1"/>
</dbReference>
<dbReference type="SUPFAM" id="SSF52540">
    <property type="entry name" value="P-loop containing nucleoside triphosphate hydrolases"/>
    <property type="match status" value="1"/>
</dbReference>
<dbReference type="GO" id="GO:0042274">
    <property type="term" value="P:ribosomal small subunit biogenesis"/>
    <property type="evidence" value="ECO:0007669"/>
    <property type="project" value="UniProtKB-UniRule"/>
</dbReference>
<feature type="binding site" evidence="10">
    <location>
        <begin position="108"/>
        <end position="111"/>
    </location>
    <ligand>
        <name>GTP</name>
        <dbReference type="ChEBI" id="CHEBI:37565"/>
    </ligand>
</feature>
<dbReference type="GO" id="GO:0005737">
    <property type="term" value="C:cytoplasm"/>
    <property type="evidence" value="ECO:0007669"/>
    <property type="project" value="UniProtKB-SubCell"/>
</dbReference>
<evidence type="ECO:0000256" key="8">
    <source>
        <dbReference type="ARBA" id="ARBA00022884"/>
    </source>
</evidence>
<keyword evidence="3 10" id="KW-0479">Metal-binding</keyword>
<feature type="domain" description="CP-type G" evidence="12">
    <location>
        <begin position="59"/>
        <end position="211"/>
    </location>
</feature>
<dbReference type="CDD" id="cd01854">
    <property type="entry name" value="YjeQ_EngC"/>
    <property type="match status" value="1"/>
</dbReference>
<dbReference type="GO" id="GO:0005525">
    <property type="term" value="F:GTP binding"/>
    <property type="evidence" value="ECO:0007669"/>
    <property type="project" value="UniProtKB-UniRule"/>
</dbReference>